<organism evidence="1 2">
    <name type="scientific">Protopolystoma xenopodis</name>
    <dbReference type="NCBI Taxonomy" id="117903"/>
    <lineage>
        <taxon>Eukaryota</taxon>
        <taxon>Metazoa</taxon>
        <taxon>Spiralia</taxon>
        <taxon>Lophotrochozoa</taxon>
        <taxon>Platyhelminthes</taxon>
        <taxon>Monogenea</taxon>
        <taxon>Polyopisthocotylea</taxon>
        <taxon>Polystomatidea</taxon>
        <taxon>Polystomatidae</taxon>
        <taxon>Protopolystoma</taxon>
    </lineage>
</organism>
<accession>A0A448X6J3</accession>
<dbReference type="AlphaFoldDB" id="A0A448X6J3"/>
<dbReference type="Proteomes" id="UP000784294">
    <property type="component" value="Unassembled WGS sequence"/>
</dbReference>
<evidence type="ECO:0000313" key="1">
    <source>
        <dbReference type="EMBL" id="VEL29330.1"/>
    </source>
</evidence>
<name>A0A448X6J3_9PLAT</name>
<dbReference type="EMBL" id="CAAALY010102141">
    <property type="protein sequence ID" value="VEL29330.1"/>
    <property type="molecule type" value="Genomic_DNA"/>
</dbReference>
<proteinExistence type="predicted"/>
<gene>
    <name evidence="1" type="ORF">PXEA_LOCUS22770</name>
</gene>
<protein>
    <submittedName>
        <fullName evidence="1">Uncharacterized protein</fullName>
    </submittedName>
</protein>
<sequence>MCAGANLCVLNDRPSPDLSPSSGFHVNVTCYFGLFTSYCTCLSTSKTRCCPKSHPNDVATHIASSAITLSLSLQHKILTSAGFLTFRKVWTVMLLSRSPKTEACLRFSGRFDHLPHRLRAVLARGACFVCIFGTVPATGCDLPVDRMAPRPIRQLAGLGAVHHRPVWPQQLATQRRPNAPTVGGYKSPLRAFWKDAFSTLSR</sequence>
<evidence type="ECO:0000313" key="2">
    <source>
        <dbReference type="Proteomes" id="UP000784294"/>
    </source>
</evidence>
<keyword evidence="2" id="KW-1185">Reference proteome</keyword>
<comment type="caution">
    <text evidence="1">The sequence shown here is derived from an EMBL/GenBank/DDBJ whole genome shotgun (WGS) entry which is preliminary data.</text>
</comment>
<reference evidence="1" key="1">
    <citation type="submission" date="2018-11" db="EMBL/GenBank/DDBJ databases">
        <authorList>
            <consortium name="Pathogen Informatics"/>
        </authorList>
    </citation>
    <scope>NUCLEOTIDE SEQUENCE</scope>
</reference>